<evidence type="ECO:0000313" key="2">
    <source>
        <dbReference type="Proteomes" id="UP001652641"/>
    </source>
</evidence>
<keyword evidence="2" id="KW-1185">Reference proteome</keyword>
<reference evidence="3" key="2">
    <citation type="submission" date="2025-08" db="UniProtKB">
        <authorList>
            <consortium name="RefSeq"/>
        </authorList>
    </citation>
    <scope>IDENTIFICATION</scope>
    <source>
        <tissue evidence="3">Cell line</tissue>
    </source>
</reference>
<evidence type="ECO:0000256" key="1">
    <source>
        <dbReference type="SAM" id="MobiDB-lite"/>
    </source>
</evidence>
<name>A0ABM4ZUS7_VULVU</name>
<feature type="region of interest" description="Disordered" evidence="1">
    <location>
        <begin position="1"/>
        <end position="21"/>
    </location>
</feature>
<protein>
    <submittedName>
        <fullName evidence="3">Uncharacterized protein isoform X1</fullName>
    </submittedName>
</protein>
<sequence>MKSCDSTGASWTPGPWTPGNAPACLEESVSVETIANVQPATVKHVEKAAVLAAPRAVPSVPRAASAKEARTSAAAVPEPHPWCWGWRGGSCGCHGPRNVCTVH</sequence>
<dbReference type="Proteomes" id="UP001652641">
    <property type="component" value="Chromosome 2"/>
</dbReference>
<accession>A0ABM4ZUS7</accession>
<reference evidence="2" key="1">
    <citation type="submission" date="2025-05" db="UniProtKB">
        <authorList>
            <consortium name="RefSeq"/>
        </authorList>
    </citation>
    <scope>NUCLEOTIDE SEQUENCE [LARGE SCALE GENOMIC DNA]</scope>
</reference>
<feature type="compositionally biased region" description="Polar residues" evidence="1">
    <location>
        <begin position="1"/>
        <end position="10"/>
    </location>
</feature>
<evidence type="ECO:0000313" key="3">
    <source>
        <dbReference type="RefSeq" id="XP_072606298.1"/>
    </source>
</evidence>
<gene>
    <name evidence="3" type="primary">LOC112929632</name>
</gene>
<dbReference type="GeneID" id="112929632"/>
<organism evidence="2 3">
    <name type="scientific">Vulpes vulpes</name>
    <name type="common">Red fox</name>
    <dbReference type="NCBI Taxonomy" id="9627"/>
    <lineage>
        <taxon>Eukaryota</taxon>
        <taxon>Metazoa</taxon>
        <taxon>Chordata</taxon>
        <taxon>Craniata</taxon>
        <taxon>Vertebrata</taxon>
        <taxon>Euteleostomi</taxon>
        <taxon>Mammalia</taxon>
        <taxon>Eutheria</taxon>
        <taxon>Laurasiatheria</taxon>
        <taxon>Carnivora</taxon>
        <taxon>Caniformia</taxon>
        <taxon>Canidae</taxon>
        <taxon>Vulpes</taxon>
    </lineage>
</organism>
<dbReference type="RefSeq" id="XP_072606298.1">
    <property type="nucleotide sequence ID" value="XM_072750197.1"/>
</dbReference>
<proteinExistence type="predicted"/>